<accession>A0A1Y0IW61</accession>
<dbReference type="AlphaFoldDB" id="A0A1Y0IW61"/>
<evidence type="ECO:0000259" key="1">
    <source>
        <dbReference type="PROSITE" id="PS51782"/>
    </source>
</evidence>
<dbReference type="InterPro" id="IPR018392">
    <property type="entry name" value="LysM"/>
</dbReference>
<organism evidence="2 3">
    <name type="scientific">Tumebacillus avium</name>
    <dbReference type="NCBI Taxonomy" id="1903704"/>
    <lineage>
        <taxon>Bacteria</taxon>
        <taxon>Bacillati</taxon>
        <taxon>Bacillota</taxon>
        <taxon>Bacilli</taxon>
        <taxon>Bacillales</taxon>
        <taxon>Alicyclobacillaceae</taxon>
        <taxon>Tumebacillus</taxon>
    </lineage>
</organism>
<dbReference type="EMBL" id="CP021434">
    <property type="protein sequence ID" value="ARU63725.1"/>
    <property type="molecule type" value="Genomic_DNA"/>
</dbReference>
<dbReference type="Pfam" id="PF01476">
    <property type="entry name" value="LysM"/>
    <property type="match status" value="2"/>
</dbReference>
<proteinExistence type="predicted"/>
<feature type="domain" description="LysM" evidence="1">
    <location>
        <begin position="2"/>
        <end position="47"/>
    </location>
</feature>
<evidence type="ECO:0000313" key="3">
    <source>
        <dbReference type="Proteomes" id="UP000195437"/>
    </source>
</evidence>
<dbReference type="KEGG" id="tum:CBW65_23890"/>
<dbReference type="PANTHER" id="PTHR33734:SF22">
    <property type="entry name" value="MEMBRANE-BOUND LYTIC MUREIN TRANSGLYCOSYLASE D"/>
    <property type="match status" value="1"/>
</dbReference>
<name>A0A1Y0IW61_9BACL</name>
<protein>
    <recommendedName>
        <fullName evidence="1">LysM domain-containing protein</fullName>
    </recommendedName>
</protein>
<dbReference type="OrthoDB" id="2033517at2"/>
<dbReference type="InterPro" id="IPR036779">
    <property type="entry name" value="LysM_dom_sf"/>
</dbReference>
<gene>
    <name evidence="2" type="ORF">CBW65_23890</name>
</gene>
<dbReference type="GO" id="GO:0008932">
    <property type="term" value="F:lytic endotransglycosylase activity"/>
    <property type="evidence" value="ECO:0007669"/>
    <property type="project" value="TreeGrafter"/>
</dbReference>
<feature type="domain" description="LysM" evidence="1">
    <location>
        <begin position="101"/>
        <end position="146"/>
    </location>
</feature>
<dbReference type="PROSITE" id="PS51782">
    <property type="entry name" value="LYSM"/>
    <property type="match status" value="2"/>
</dbReference>
<dbReference type="Proteomes" id="UP000195437">
    <property type="component" value="Chromosome"/>
</dbReference>
<dbReference type="Gene3D" id="3.10.350.10">
    <property type="entry name" value="LysM domain"/>
    <property type="match status" value="2"/>
</dbReference>
<dbReference type="RefSeq" id="WP_087459057.1">
    <property type="nucleotide sequence ID" value="NZ_CP021434.1"/>
</dbReference>
<sequence>MKLHTVQKGDSLWKIAKMHGITLDAMIAANPQLANPDVLEVGQQVNVPMMPGVPEYEGPGTDVVPPGMGPVQEEVEGPGTEMAPPSQVPSYPSVPKWDGLWKYVVKQGDSMFKIAKQVGVTLDQLKAANPQVPNAESIYPGQVLNIPSAGLKPKNNPAPMSKEQLTAPMSKEQLTAPIAQQPIMEQPMMEQPMTKEQLTAPMVEQLLLPKEEMTLPKEMAPVEQPIMQPPMAQPQPQMVSPIEMNIQYAPHMNYAPHEETVQVQQVQMMPQMQQPVQQPVQHHPMMMMYIPVSHKKKKHKCGKKKHKCGHKKMKKACKCGSHHHHGQQGMMYGNVHHELMMHHHHMQMMHGQGMGNVGGMMPKTFYREED</sequence>
<dbReference type="SUPFAM" id="SSF54106">
    <property type="entry name" value="LysM domain"/>
    <property type="match status" value="2"/>
</dbReference>
<evidence type="ECO:0000313" key="2">
    <source>
        <dbReference type="EMBL" id="ARU63725.1"/>
    </source>
</evidence>
<dbReference type="SMART" id="SM00257">
    <property type="entry name" value="LysM"/>
    <property type="match status" value="2"/>
</dbReference>
<dbReference type="CDD" id="cd00118">
    <property type="entry name" value="LysM"/>
    <property type="match status" value="2"/>
</dbReference>
<reference evidence="3" key="1">
    <citation type="submission" date="2017-05" db="EMBL/GenBank/DDBJ databases">
        <authorList>
            <person name="Sung H."/>
        </authorList>
    </citation>
    <scope>NUCLEOTIDE SEQUENCE [LARGE SCALE GENOMIC DNA]</scope>
    <source>
        <strain evidence="3">AR23208</strain>
    </source>
</reference>
<dbReference type="PANTHER" id="PTHR33734">
    <property type="entry name" value="LYSM DOMAIN-CONTAINING GPI-ANCHORED PROTEIN 2"/>
    <property type="match status" value="1"/>
</dbReference>
<keyword evidence="3" id="KW-1185">Reference proteome</keyword>